<dbReference type="GO" id="GO:0016787">
    <property type="term" value="F:hydrolase activity"/>
    <property type="evidence" value="ECO:0007669"/>
    <property type="project" value="UniProtKB-ARBA"/>
</dbReference>
<evidence type="ECO:0000256" key="1">
    <source>
        <dbReference type="SAM" id="MobiDB-lite"/>
    </source>
</evidence>
<sequence length="529" mass="57986">MTENHPRKAFVLGIDGVPWKLLESWANACELEHIRQLITEGAAGPLQSTAPPTTPLAWPSIATGTWPDKHGIYGFHRLESDYTHRMYTGSDRTRPALWDMLSPAVAGNVPMTYPASEIDGAMVSGMISPSTDGEFAQPPALREAIESEIPGYQIELDWNEYTDSPSEFVDDVRDLVATRRRLMRLLERRYEWRLFFFVYTAPDRLQHLIWDEEVLLDHYRLLDEIVGEAMERAEAADATLYIVSDHGFGPISTFVNLNTVLAENGFLSRKANDGARGSLSKLGVNKSSVLQALDRAGITPDTLVDHLPASIVSSVAERIPGDHGLYDVDFDETVAFAHDPSQIYINDTGRFERGTVSPSDVEAVKEDVRTALSNVTDPETGERALAVHDGSELFESDPTAPDLIAVGRGEYEEKTSVAEDAFVPAGTKAASHRSEGMFLAWGDAIVPGTTVPDASVVDVAPTVLHGAGEPVPEQTDGRILTEIFTAAVANERSISRRRYESVSDGTVADEPSDDFDGVEDRLRGLGYLE</sequence>
<accession>A0ABD5NT66</accession>
<organism evidence="2 3">
    <name type="scientific">Halovivax cerinus</name>
    <dbReference type="NCBI Taxonomy" id="1487865"/>
    <lineage>
        <taxon>Archaea</taxon>
        <taxon>Methanobacteriati</taxon>
        <taxon>Methanobacteriota</taxon>
        <taxon>Stenosarchaea group</taxon>
        <taxon>Halobacteria</taxon>
        <taxon>Halobacteriales</taxon>
        <taxon>Natrialbaceae</taxon>
        <taxon>Halovivax</taxon>
    </lineage>
</organism>
<dbReference type="AlphaFoldDB" id="A0ABD5NT66"/>
<dbReference type="Gene3D" id="3.40.720.10">
    <property type="entry name" value="Alkaline Phosphatase, subunit A"/>
    <property type="match status" value="2"/>
</dbReference>
<dbReference type="Pfam" id="PF01663">
    <property type="entry name" value="Phosphodiest"/>
    <property type="match status" value="1"/>
</dbReference>
<feature type="region of interest" description="Disordered" evidence="1">
    <location>
        <begin position="498"/>
        <end position="529"/>
    </location>
</feature>
<dbReference type="PANTHER" id="PTHR10151:SF120">
    <property type="entry name" value="BIS(5'-ADENOSYL)-TRIPHOSPHATASE"/>
    <property type="match status" value="1"/>
</dbReference>
<dbReference type="SUPFAM" id="SSF53649">
    <property type="entry name" value="Alkaline phosphatase-like"/>
    <property type="match status" value="2"/>
</dbReference>
<comment type="caution">
    <text evidence="2">The sequence shown here is derived from an EMBL/GenBank/DDBJ whole genome shotgun (WGS) entry which is preliminary data.</text>
</comment>
<gene>
    <name evidence="2" type="ORF">ACFOUR_17980</name>
</gene>
<proteinExistence type="predicted"/>
<name>A0ABD5NT66_9EURY</name>
<dbReference type="Proteomes" id="UP001595846">
    <property type="component" value="Unassembled WGS sequence"/>
</dbReference>
<reference evidence="2 3" key="1">
    <citation type="journal article" date="2019" name="Int. J. Syst. Evol. Microbiol.">
        <title>The Global Catalogue of Microorganisms (GCM) 10K type strain sequencing project: providing services to taxonomists for standard genome sequencing and annotation.</title>
        <authorList>
            <consortium name="The Broad Institute Genomics Platform"/>
            <consortium name="The Broad Institute Genome Sequencing Center for Infectious Disease"/>
            <person name="Wu L."/>
            <person name="Ma J."/>
        </authorList>
    </citation>
    <scope>NUCLEOTIDE SEQUENCE [LARGE SCALE GENOMIC DNA]</scope>
    <source>
        <strain evidence="2 3">IBRC-M 10256</strain>
    </source>
</reference>
<evidence type="ECO:0000313" key="3">
    <source>
        <dbReference type="Proteomes" id="UP001595846"/>
    </source>
</evidence>
<dbReference type="InterPro" id="IPR002591">
    <property type="entry name" value="Phosphodiest/P_Trfase"/>
</dbReference>
<dbReference type="GeneID" id="73901617"/>
<evidence type="ECO:0000313" key="2">
    <source>
        <dbReference type="EMBL" id="MFC3960247.1"/>
    </source>
</evidence>
<protein>
    <submittedName>
        <fullName evidence="2">Alkaline phosphatase family protein</fullName>
    </submittedName>
</protein>
<dbReference type="InterPro" id="IPR017850">
    <property type="entry name" value="Alkaline_phosphatase_core_sf"/>
</dbReference>
<keyword evidence="3" id="KW-1185">Reference proteome</keyword>
<dbReference type="PANTHER" id="PTHR10151">
    <property type="entry name" value="ECTONUCLEOTIDE PYROPHOSPHATASE/PHOSPHODIESTERASE"/>
    <property type="match status" value="1"/>
</dbReference>
<dbReference type="RefSeq" id="WP_256532525.1">
    <property type="nucleotide sequence ID" value="NZ_CP101824.1"/>
</dbReference>
<dbReference type="EMBL" id="JBHSAQ010000016">
    <property type="protein sequence ID" value="MFC3960247.1"/>
    <property type="molecule type" value="Genomic_DNA"/>
</dbReference>